<feature type="compositionally biased region" description="Acidic residues" evidence="5">
    <location>
        <begin position="435"/>
        <end position="444"/>
    </location>
</feature>
<dbReference type="AlphaFoldDB" id="A0A4U0U7J5"/>
<evidence type="ECO:0000256" key="5">
    <source>
        <dbReference type="SAM" id="MobiDB-lite"/>
    </source>
</evidence>
<feature type="compositionally biased region" description="Basic and acidic residues" evidence="5">
    <location>
        <begin position="305"/>
        <end position="326"/>
    </location>
</feature>
<dbReference type="GO" id="GO:0000492">
    <property type="term" value="P:box C/D snoRNP assembly"/>
    <property type="evidence" value="ECO:0007669"/>
    <property type="project" value="TreeGrafter"/>
</dbReference>
<sequence length="561" mass="60438">MNGGFSFPPPPPPPPKAAPSRDSLDTYGFSGRDRGRGRGRGSGGGPAGDGGRGRGRGDYHVKQDRNRGYGRDAAPWTPPAMDATPSNGNMYAQNGHNRPAFQNLPSGTHVNPNFVPLNSGPPSRHRPTDEPSLPASTSPPRTVAGHKRKLDALRPPQHEYRPGPQPAPEVPKFGASFLPPKPGSTTAAPSQPKRGLHSNGLGLTPSDGPPIYSSSDDEPDNDNPDLDEEALHAELGEKLTFEHNGVVLSLSSAADLAIWQNERRKNWPTRARMSEKEAERRQVGEERKRLFASAARVSQRAVVRTRREEREVEKMKREARAREKPELAGGKPGQRSVKTATEVEKARRELKAQEAKLAALRKRVAKGQAAVDLARASQVEADDAEVERLAASLSQPNETQPPAQEEADNSDAASSVLSVSSVLSSDTSSDPDANSADDDDELPEEAPSKPSPPDSSTRPQSLCKYFAASGYCRDGEACRYRHELVSGGPGARQSRPVEQTPKSVPQRAKVESERGRKGIYRRLVEQQGEEEDRVALQVIKYLGKAGFFGGGSAGDSVGESS</sequence>
<evidence type="ECO:0000256" key="4">
    <source>
        <dbReference type="PROSITE-ProRule" id="PRU00723"/>
    </source>
</evidence>
<feature type="region of interest" description="Disordered" evidence="5">
    <location>
        <begin position="302"/>
        <end position="461"/>
    </location>
</feature>
<evidence type="ECO:0000313" key="7">
    <source>
        <dbReference type="EMBL" id="TKA30592.1"/>
    </source>
</evidence>
<comment type="caution">
    <text evidence="7">The sequence shown here is derived from an EMBL/GenBank/DDBJ whole genome shotgun (WGS) entry which is preliminary data.</text>
</comment>
<feature type="compositionally biased region" description="Basic and acidic residues" evidence="5">
    <location>
        <begin position="51"/>
        <end position="70"/>
    </location>
</feature>
<name>A0A4U0U7J5_9PEZI</name>
<accession>A0A4U0U7J5</accession>
<feature type="compositionally biased region" description="Basic and acidic residues" evidence="5">
    <location>
        <begin position="341"/>
        <end position="354"/>
    </location>
</feature>
<dbReference type="InterPro" id="IPR019496">
    <property type="entry name" value="NUFIP1_cons_dom"/>
</dbReference>
<dbReference type="SMART" id="SM00356">
    <property type="entry name" value="ZnF_C3H1"/>
    <property type="match status" value="1"/>
</dbReference>
<feature type="zinc finger region" description="C3H1-type" evidence="4">
    <location>
        <begin position="457"/>
        <end position="485"/>
    </location>
</feature>
<reference evidence="7 8" key="1">
    <citation type="submission" date="2017-03" db="EMBL/GenBank/DDBJ databases">
        <title>Genomes of endolithic fungi from Antarctica.</title>
        <authorList>
            <person name="Coleine C."/>
            <person name="Masonjones S."/>
            <person name="Stajich J.E."/>
        </authorList>
    </citation>
    <scope>NUCLEOTIDE SEQUENCE [LARGE SCALE GENOMIC DNA]</scope>
    <source>
        <strain evidence="7 8">CCFEE 5311</strain>
    </source>
</reference>
<evidence type="ECO:0000256" key="2">
    <source>
        <dbReference type="ARBA" id="ARBA00022771"/>
    </source>
</evidence>
<proteinExistence type="predicted"/>
<dbReference type="Proteomes" id="UP000310066">
    <property type="component" value="Unassembled WGS sequence"/>
</dbReference>
<dbReference type="InterPro" id="IPR000571">
    <property type="entry name" value="Znf_CCCH"/>
</dbReference>
<dbReference type="PANTHER" id="PTHR13309:SF0">
    <property type="entry name" value="FMR1-INTERACTING PROTEIN NUFIP1"/>
    <property type="match status" value="1"/>
</dbReference>
<dbReference type="EMBL" id="NAJP01000101">
    <property type="protein sequence ID" value="TKA30592.1"/>
    <property type="molecule type" value="Genomic_DNA"/>
</dbReference>
<feature type="compositionally biased region" description="Polar residues" evidence="5">
    <location>
        <begin position="84"/>
        <end position="96"/>
    </location>
</feature>
<dbReference type="Pfam" id="PF00642">
    <property type="entry name" value="zf-CCCH"/>
    <property type="match status" value="1"/>
</dbReference>
<dbReference type="SUPFAM" id="SSF90229">
    <property type="entry name" value="CCCH zinc finger"/>
    <property type="match status" value="1"/>
</dbReference>
<dbReference type="InterPro" id="IPR039136">
    <property type="entry name" value="NUFIP1-like"/>
</dbReference>
<dbReference type="GO" id="GO:0003723">
    <property type="term" value="F:RNA binding"/>
    <property type="evidence" value="ECO:0007669"/>
    <property type="project" value="InterPro"/>
</dbReference>
<evidence type="ECO:0000259" key="6">
    <source>
        <dbReference type="PROSITE" id="PS50103"/>
    </source>
</evidence>
<dbReference type="GO" id="GO:0005634">
    <property type="term" value="C:nucleus"/>
    <property type="evidence" value="ECO:0007669"/>
    <property type="project" value="TreeGrafter"/>
</dbReference>
<gene>
    <name evidence="7" type="ORF">B0A54_15177</name>
</gene>
<feature type="compositionally biased region" description="Basic and acidic residues" evidence="5">
    <location>
        <begin position="150"/>
        <end position="161"/>
    </location>
</feature>
<evidence type="ECO:0000256" key="1">
    <source>
        <dbReference type="ARBA" id="ARBA00022723"/>
    </source>
</evidence>
<feature type="compositionally biased region" description="Pro residues" evidence="5">
    <location>
        <begin position="7"/>
        <end position="17"/>
    </location>
</feature>
<keyword evidence="3 4" id="KW-0862">Zinc</keyword>
<keyword evidence="2 4" id="KW-0863">Zinc-finger</keyword>
<feature type="region of interest" description="Disordered" evidence="5">
    <location>
        <begin position="485"/>
        <end position="514"/>
    </location>
</feature>
<protein>
    <recommendedName>
        <fullName evidence="6">C3H1-type domain-containing protein</fullName>
    </recommendedName>
</protein>
<dbReference type="PROSITE" id="PS50103">
    <property type="entry name" value="ZF_C3H1"/>
    <property type="match status" value="1"/>
</dbReference>
<dbReference type="Pfam" id="PF10453">
    <property type="entry name" value="NUFIP1"/>
    <property type="match status" value="1"/>
</dbReference>
<feature type="compositionally biased region" description="Polar residues" evidence="5">
    <location>
        <begin position="392"/>
        <end position="402"/>
    </location>
</feature>
<dbReference type="PANTHER" id="PTHR13309">
    <property type="entry name" value="NUCLEAR FRAGILE X MENTAL RETARDATION PROTEIN INTERACTING PROTEIN 1"/>
    <property type="match status" value="1"/>
</dbReference>
<feature type="compositionally biased region" description="Low complexity" evidence="5">
    <location>
        <begin position="410"/>
        <end position="434"/>
    </location>
</feature>
<dbReference type="InterPro" id="IPR036855">
    <property type="entry name" value="Znf_CCCH_sf"/>
</dbReference>
<dbReference type="Gene3D" id="6.10.250.3220">
    <property type="match status" value="1"/>
</dbReference>
<keyword evidence="1 4" id="KW-0479">Metal-binding</keyword>
<feature type="compositionally biased region" description="Gly residues" evidence="5">
    <location>
        <begin position="40"/>
        <end position="50"/>
    </location>
</feature>
<feature type="compositionally biased region" description="Acidic residues" evidence="5">
    <location>
        <begin position="215"/>
        <end position="228"/>
    </location>
</feature>
<evidence type="ECO:0000256" key="3">
    <source>
        <dbReference type="ARBA" id="ARBA00022833"/>
    </source>
</evidence>
<feature type="domain" description="C3H1-type" evidence="6">
    <location>
        <begin position="457"/>
        <end position="485"/>
    </location>
</feature>
<evidence type="ECO:0000313" key="8">
    <source>
        <dbReference type="Proteomes" id="UP000310066"/>
    </source>
</evidence>
<dbReference type="GO" id="GO:0008270">
    <property type="term" value="F:zinc ion binding"/>
    <property type="evidence" value="ECO:0007669"/>
    <property type="project" value="UniProtKB-KW"/>
</dbReference>
<organism evidence="7 8">
    <name type="scientific">Friedmanniomyces endolithicus</name>
    <dbReference type="NCBI Taxonomy" id="329885"/>
    <lineage>
        <taxon>Eukaryota</taxon>
        <taxon>Fungi</taxon>
        <taxon>Dikarya</taxon>
        <taxon>Ascomycota</taxon>
        <taxon>Pezizomycotina</taxon>
        <taxon>Dothideomycetes</taxon>
        <taxon>Dothideomycetidae</taxon>
        <taxon>Mycosphaerellales</taxon>
        <taxon>Teratosphaeriaceae</taxon>
        <taxon>Friedmanniomyces</taxon>
    </lineage>
</organism>
<dbReference type="OrthoDB" id="273070at2759"/>
<feature type="region of interest" description="Disordered" evidence="5">
    <location>
        <begin position="1"/>
        <end position="228"/>
    </location>
</feature>